<comment type="caution">
    <text evidence="4">The sequence shown here is derived from an EMBL/GenBank/DDBJ whole genome shotgun (WGS) entry which is preliminary data.</text>
</comment>
<feature type="repeat" description="WD" evidence="3">
    <location>
        <begin position="215"/>
        <end position="252"/>
    </location>
</feature>
<dbReference type="PROSITE" id="PS50082">
    <property type="entry name" value="WD_REPEATS_2"/>
    <property type="match status" value="2"/>
</dbReference>
<protein>
    <submittedName>
        <fullName evidence="4">WD40 repeat domain-containing protein</fullName>
    </submittedName>
</protein>
<dbReference type="InterPro" id="IPR015943">
    <property type="entry name" value="WD40/YVTN_repeat-like_dom_sf"/>
</dbReference>
<name>A0ABT5FGR4_9GAMM</name>
<keyword evidence="5" id="KW-1185">Reference proteome</keyword>
<dbReference type="InterPro" id="IPR001680">
    <property type="entry name" value="WD40_rpt"/>
</dbReference>
<dbReference type="Pfam" id="PF00400">
    <property type="entry name" value="WD40"/>
    <property type="match status" value="1"/>
</dbReference>
<accession>A0ABT5FGR4</accession>
<dbReference type="InterPro" id="IPR019775">
    <property type="entry name" value="WD40_repeat_CS"/>
</dbReference>
<dbReference type="InterPro" id="IPR050505">
    <property type="entry name" value="WDR55/POC1"/>
</dbReference>
<evidence type="ECO:0000313" key="5">
    <source>
        <dbReference type="Proteomes" id="UP001528411"/>
    </source>
</evidence>
<sequence>MKQNQHAQDGSFAASVSRSGNFAVVSSLYHGVALWDLNKNGLKYIWQQTPVGSQVTFKDGETTNSMASSNFVFATSIADDDSHVVLADKETFSLWDVNSGKNIGYWQARKSKVKLTQSEDESYWHSRHKSSSAGLIDQVIIDQNKCLNPDESKGEKCVILGRIRAIDVSNMGRHIVIGKSNGIVVHMSVDTGRRLEFLAHHTPITDNEGNAIHVNNAINSLAISPNGRYVLTGSSDQTAYLWDTKTGQVVFKFRHGARVVQVALDAKARFAFTSDSKGRSTIWDLKTGNAITQLHYLNRQEIFTTARFSQSGEYLVTGAPNRELSLWSVQTGELLQRWYVSPKKILVRQMQ</sequence>
<dbReference type="EMBL" id="JAQOMS010000002">
    <property type="protein sequence ID" value="MDC2890060.1"/>
    <property type="molecule type" value="Genomic_DNA"/>
</dbReference>
<evidence type="ECO:0000256" key="2">
    <source>
        <dbReference type="ARBA" id="ARBA00022737"/>
    </source>
</evidence>
<feature type="repeat" description="WD" evidence="3">
    <location>
        <begin position="296"/>
        <end position="337"/>
    </location>
</feature>
<evidence type="ECO:0000256" key="3">
    <source>
        <dbReference type="PROSITE-ProRule" id="PRU00221"/>
    </source>
</evidence>
<gene>
    <name evidence="4" type="ORF">PN838_16390</name>
</gene>
<organism evidence="4 5">
    <name type="scientific">Psychrosphaera algicola</name>
    <dbReference type="NCBI Taxonomy" id="3023714"/>
    <lineage>
        <taxon>Bacteria</taxon>
        <taxon>Pseudomonadati</taxon>
        <taxon>Pseudomonadota</taxon>
        <taxon>Gammaproteobacteria</taxon>
        <taxon>Alteromonadales</taxon>
        <taxon>Pseudoalteromonadaceae</taxon>
        <taxon>Psychrosphaera</taxon>
    </lineage>
</organism>
<reference evidence="4 5" key="1">
    <citation type="submission" date="2023-01" db="EMBL/GenBank/DDBJ databases">
        <title>Psychrosphaera sp. nov., isolated from marine algae.</title>
        <authorList>
            <person name="Bayburt H."/>
            <person name="Choi B.J."/>
            <person name="Kim J.M."/>
            <person name="Choi D.G."/>
            <person name="Jeon C.O."/>
        </authorList>
    </citation>
    <scope>NUCLEOTIDE SEQUENCE [LARGE SCALE GENOMIC DNA]</scope>
    <source>
        <strain evidence="4 5">G1-22</strain>
    </source>
</reference>
<dbReference type="SMART" id="SM00320">
    <property type="entry name" value="WD40"/>
    <property type="match status" value="3"/>
</dbReference>
<evidence type="ECO:0000313" key="4">
    <source>
        <dbReference type="EMBL" id="MDC2890060.1"/>
    </source>
</evidence>
<proteinExistence type="predicted"/>
<dbReference type="Proteomes" id="UP001528411">
    <property type="component" value="Unassembled WGS sequence"/>
</dbReference>
<dbReference type="PANTHER" id="PTHR44019">
    <property type="entry name" value="WD REPEAT-CONTAINING PROTEIN 55"/>
    <property type="match status" value="1"/>
</dbReference>
<dbReference type="PANTHER" id="PTHR44019:SF8">
    <property type="entry name" value="POC1 CENTRIOLAR PROTEIN HOMOLOG"/>
    <property type="match status" value="1"/>
</dbReference>
<dbReference type="PROSITE" id="PS00678">
    <property type="entry name" value="WD_REPEATS_1"/>
    <property type="match status" value="1"/>
</dbReference>
<dbReference type="SUPFAM" id="SSF50998">
    <property type="entry name" value="Quinoprotein alcohol dehydrogenase-like"/>
    <property type="match status" value="1"/>
</dbReference>
<dbReference type="RefSeq" id="WP_272181361.1">
    <property type="nucleotide sequence ID" value="NZ_JAQOMS010000002.1"/>
</dbReference>
<evidence type="ECO:0000256" key="1">
    <source>
        <dbReference type="ARBA" id="ARBA00022574"/>
    </source>
</evidence>
<dbReference type="InterPro" id="IPR011047">
    <property type="entry name" value="Quinoprotein_ADH-like_sf"/>
</dbReference>
<dbReference type="PROSITE" id="PS50294">
    <property type="entry name" value="WD_REPEATS_REGION"/>
    <property type="match status" value="1"/>
</dbReference>
<keyword evidence="2" id="KW-0677">Repeat</keyword>
<dbReference type="Gene3D" id="2.130.10.10">
    <property type="entry name" value="YVTN repeat-like/Quinoprotein amine dehydrogenase"/>
    <property type="match status" value="2"/>
</dbReference>
<keyword evidence="1 3" id="KW-0853">WD repeat</keyword>